<accession>A0ABU6CGK9</accession>
<keyword evidence="2" id="KW-1185">Reference proteome</keyword>
<evidence type="ECO:0000313" key="2">
    <source>
        <dbReference type="Proteomes" id="UP001352223"/>
    </source>
</evidence>
<comment type="caution">
    <text evidence="1">The sequence shown here is derived from an EMBL/GenBank/DDBJ whole genome shotgun (WGS) entry which is preliminary data.</text>
</comment>
<sequence length="136" mass="15001">MRHGLRRLDGRWSRVEPSGLTLPFAYRAVTETVSESVTGFRSGWPTVALTRVGRASEALELARAAWTVMENSGSSQYLARIMMAWGQAAEASDDLATAQDRLLRAHAYFTDAGVPDLQPIQGALRRVNARLEAQQQ</sequence>
<evidence type="ECO:0008006" key="3">
    <source>
        <dbReference type="Google" id="ProtNLM"/>
    </source>
</evidence>
<organism evidence="1 2">
    <name type="scientific">Streptomyces kunmingensis</name>
    <dbReference type="NCBI Taxonomy" id="68225"/>
    <lineage>
        <taxon>Bacteria</taxon>
        <taxon>Bacillati</taxon>
        <taxon>Actinomycetota</taxon>
        <taxon>Actinomycetes</taxon>
        <taxon>Kitasatosporales</taxon>
        <taxon>Streptomycetaceae</taxon>
        <taxon>Streptomyces</taxon>
    </lineage>
</organism>
<dbReference type="RefSeq" id="WP_324770964.1">
    <property type="nucleotide sequence ID" value="NZ_BAAATS010000028.1"/>
</dbReference>
<evidence type="ECO:0000313" key="1">
    <source>
        <dbReference type="EMBL" id="MEB3963257.1"/>
    </source>
</evidence>
<proteinExistence type="predicted"/>
<name>A0ABU6CGK9_9ACTN</name>
<dbReference type="EMBL" id="JAOZYB010000223">
    <property type="protein sequence ID" value="MEB3963257.1"/>
    <property type="molecule type" value="Genomic_DNA"/>
</dbReference>
<protein>
    <recommendedName>
        <fullName evidence="3">Bacterial transcriptional activator domain-containing protein</fullName>
    </recommendedName>
</protein>
<dbReference type="Proteomes" id="UP001352223">
    <property type="component" value="Unassembled WGS sequence"/>
</dbReference>
<gene>
    <name evidence="1" type="ORF">OKJ48_23865</name>
</gene>
<reference evidence="1 2" key="1">
    <citation type="submission" date="2022-10" db="EMBL/GenBank/DDBJ databases">
        <authorList>
            <person name="Xie J."/>
            <person name="Shen N."/>
        </authorList>
    </citation>
    <scope>NUCLEOTIDE SEQUENCE [LARGE SCALE GENOMIC DNA]</scope>
    <source>
        <strain evidence="1 2">DSM 41681</strain>
    </source>
</reference>